<comment type="caution">
    <text evidence="11">The sequence shown here is derived from an EMBL/GenBank/DDBJ whole genome shotgun (WGS) entry which is preliminary data.</text>
</comment>
<evidence type="ECO:0000256" key="6">
    <source>
        <dbReference type="ARBA" id="ARBA00022840"/>
    </source>
</evidence>
<dbReference type="GO" id="GO:0016020">
    <property type="term" value="C:membrane"/>
    <property type="evidence" value="ECO:0007669"/>
    <property type="project" value="UniProtKB-SubCell"/>
</dbReference>
<reference evidence="11 12" key="1">
    <citation type="journal article" date="2016" name="Genome Biol. Evol.">
        <title>Divergent and convergent evolution of fungal pathogenicity.</title>
        <authorList>
            <person name="Shang Y."/>
            <person name="Xiao G."/>
            <person name="Zheng P."/>
            <person name="Cen K."/>
            <person name="Zhan S."/>
            <person name="Wang C."/>
        </authorList>
    </citation>
    <scope>NUCLEOTIDE SEQUENCE [LARGE SCALE GENOMIC DNA]</scope>
    <source>
        <strain evidence="11 12">ARSEF 2679</strain>
    </source>
</reference>
<evidence type="ECO:0000256" key="2">
    <source>
        <dbReference type="ARBA" id="ARBA00009726"/>
    </source>
</evidence>
<evidence type="ECO:0000256" key="4">
    <source>
        <dbReference type="ARBA" id="ARBA00022692"/>
    </source>
</evidence>
<dbReference type="RefSeq" id="XP_018705117.1">
    <property type="nucleotide sequence ID" value="XM_018847537.1"/>
</dbReference>
<dbReference type="InterPro" id="IPR011527">
    <property type="entry name" value="ABC1_TM_dom"/>
</dbReference>
<dbReference type="SUPFAM" id="SSF52540">
    <property type="entry name" value="P-loop containing nucleoside triphosphate hydrolases"/>
    <property type="match status" value="1"/>
</dbReference>
<dbReference type="PANTHER" id="PTHR24223:SF456">
    <property type="entry name" value="MULTIDRUG RESISTANCE-ASSOCIATED PROTEIN LETHAL(2)03659"/>
    <property type="match status" value="1"/>
</dbReference>
<keyword evidence="6" id="KW-0067">ATP-binding</keyword>
<dbReference type="PANTHER" id="PTHR24223">
    <property type="entry name" value="ATP-BINDING CASSETTE SUB-FAMILY C"/>
    <property type="match status" value="1"/>
</dbReference>
<accession>A0A167YB04</accession>
<feature type="transmembrane region" description="Helical" evidence="9">
    <location>
        <begin position="565"/>
        <end position="582"/>
    </location>
</feature>
<dbReference type="OrthoDB" id="6500128at2759"/>
<evidence type="ECO:0000256" key="3">
    <source>
        <dbReference type="ARBA" id="ARBA00022448"/>
    </source>
</evidence>
<dbReference type="Proteomes" id="UP000076744">
    <property type="component" value="Unassembled WGS sequence"/>
</dbReference>
<feature type="transmembrane region" description="Helical" evidence="9">
    <location>
        <begin position="484"/>
        <end position="501"/>
    </location>
</feature>
<dbReference type="InterPro" id="IPR036640">
    <property type="entry name" value="ABC1_TM_sf"/>
</dbReference>
<evidence type="ECO:0000256" key="5">
    <source>
        <dbReference type="ARBA" id="ARBA00022741"/>
    </source>
</evidence>
<evidence type="ECO:0000313" key="12">
    <source>
        <dbReference type="Proteomes" id="UP000076744"/>
    </source>
</evidence>
<feature type="domain" description="ABC transmembrane type-1" evidence="10">
    <location>
        <begin position="510"/>
        <end position="637"/>
    </location>
</feature>
<dbReference type="GO" id="GO:0140359">
    <property type="term" value="F:ABC-type transporter activity"/>
    <property type="evidence" value="ECO:0007669"/>
    <property type="project" value="InterPro"/>
</dbReference>
<evidence type="ECO:0000256" key="1">
    <source>
        <dbReference type="ARBA" id="ARBA00004141"/>
    </source>
</evidence>
<dbReference type="PROSITE" id="PS50929">
    <property type="entry name" value="ABC_TM1F"/>
    <property type="match status" value="2"/>
</dbReference>
<evidence type="ECO:0000256" key="8">
    <source>
        <dbReference type="ARBA" id="ARBA00023136"/>
    </source>
</evidence>
<evidence type="ECO:0000259" key="10">
    <source>
        <dbReference type="PROSITE" id="PS50929"/>
    </source>
</evidence>
<sequence length="790" mass="86916">MARNRFLPKPLEGHQIFRDKDGRCVMSGHRAEFELKLHEALKMRAVLDAQWHCLNIWAMSGAAVDFALAKPEDFEPDYCGDPLEEGVFLTSEQKMDIEGFLIARVNRAGEIEQDWLPQFRRDAAALRALFRPPPKMKRAACGHFFCSSRLEACSSSAPSSRSVNLLRSFKPSPINPATPDRELHGFSGRAAHPTPGWTSCVGFALVFAIFISQTSLGRRLGKSIGSYITHNDRRIGFLRDMLNNVKSVKASTMEDLFQDKITAARNDELGVLRYYLTTSFAMFTAINQTTPYLAACASFLTYAMAASESQVNSKDSSDSSSAATTFDCASFEWPCQGDATPTSLQVGSLDIPRGKTTIVIGPNGSGKSSLLQSILGEMIISNGSCVVNGSVAYCSQDPWILSGDLGDSIVFNSTRGFDRQSFWQEEERARGAVRFSVLDFYIRQSGGTAHAVAVAFMTCMLTAAKVVSQYWFVWWIADTFSLAQSQYMGIFLGLTLFQGFVHRRGRDNARAPLWFFQQNPTGRILNRMSRDLDSMDSRLMNAIDRLLAAGTTMLASVTIVASYGVYLFGAVVPLLIIVGWCLQRFRVAARELQSLDSVLQSPALSIASESLRATSSARAYGAIPFLVRRHGRALDRLASSKNIPLLARHLVLLVLAQLTVHGVFPHVSASLALGTATTLARNVYLLAWAATDLDIQLNSVERLQTYGAWQDLPASTTVITIAHRASSLAWMDRVLVMDAGRLVEDGRPRDLLSDGAKGYYRAAIEKDGPKAIQAALQVAVEWDNKRNSAI</sequence>
<comment type="similarity">
    <text evidence="2">Belongs to the ABC transporter superfamily. ABCC family. Conjugate transporter (TC 3.A.1.208) subfamily.</text>
</comment>
<feature type="domain" description="ABC transmembrane type-1" evidence="10">
    <location>
        <begin position="195"/>
        <end position="312"/>
    </location>
</feature>
<dbReference type="Pfam" id="PF00664">
    <property type="entry name" value="ABC_membrane"/>
    <property type="match status" value="2"/>
</dbReference>
<feature type="transmembrane region" description="Helical" evidence="9">
    <location>
        <begin position="196"/>
        <end position="216"/>
    </location>
</feature>
<evidence type="ECO:0000313" key="11">
    <source>
        <dbReference type="EMBL" id="OAA66093.1"/>
    </source>
</evidence>
<dbReference type="GO" id="GO:0016887">
    <property type="term" value="F:ATP hydrolysis activity"/>
    <property type="evidence" value="ECO:0007669"/>
    <property type="project" value="InterPro"/>
</dbReference>
<dbReference type="Gene3D" id="3.40.50.300">
    <property type="entry name" value="P-loop containing nucleotide triphosphate hydrolases"/>
    <property type="match status" value="2"/>
</dbReference>
<dbReference type="EMBL" id="AZHB01000008">
    <property type="protein sequence ID" value="OAA66093.1"/>
    <property type="molecule type" value="Genomic_DNA"/>
</dbReference>
<proteinExistence type="inferred from homology"/>
<dbReference type="SUPFAM" id="SSF90123">
    <property type="entry name" value="ABC transporter transmembrane region"/>
    <property type="match status" value="2"/>
</dbReference>
<dbReference type="InterPro" id="IPR050173">
    <property type="entry name" value="ABC_transporter_C-like"/>
</dbReference>
<dbReference type="GO" id="GO:0005524">
    <property type="term" value="F:ATP binding"/>
    <property type="evidence" value="ECO:0007669"/>
    <property type="project" value="UniProtKB-KW"/>
</dbReference>
<keyword evidence="4 9" id="KW-0812">Transmembrane</keyword>
<evidence type="ECO:0000256" key="7">
    <source>
        <dbReference type="ARBA" id="ARBA00022989"/>
    </source>
</evidence>
<evidence type="ECO:0000256" key="9">
    <source>
        <dbReference type="SAM" id="Phobius"/>
    </source>
</evidence>
<dbReference type="Pfam" id="PF00005">
    <property type="entry name" value="ABC_tran"/>
    <property type="match status" value="1"/>
</dbReference>
<organism evidence="11 12">
    <name type="scientific">Cordyceps fumosorosea (strain ARSEF 2679)</name>
    <name type="common">Isaria fumosorosea</name>
    <dbReference type="NCBI Taxonomy" id="1081104"/>
    <lineage>
        <taxon>Eukaryota</taxon>
        <taxon>Fungi</taxon>
        <taxon>Dikarya</taxon>
        <taxon>Ascomycota</taxon>
        <taxon>Pezizomycotina</taxon>
        <taxon>Sordariomycetes</taxon>
        <taxon>Hypocreomycetidae</taxon>
        <taxon>Hypocreales</taxon>
        <taxon>Cordycipitaceae</taxon>
        <taxon>Cordyceps</taxon>
    </lineage>
</organism>
<keyword evidence="5" id="KW-0547">Nucleotide-binding</keyword>
<dbReference type="AlphaFoldDB" id="A0A167YB04"/>
<dbReference type="InterPro" id="IPR027417">
    <property type="entry name" value="P-loop_NTPase"/>
</dbReference>
<keyword evidence="12" id="KW-1185">Reference proteome</keyword>
<keyword evidence="3" id="KW-0813">Transport</keyword>
<gene>
    <name evidence="11" type="ORF">ISF_03931</name>
</gene>
<dbReference type="InterPro" id="IPR003439">
    <property type="entry name" value="ABC_transporter-like_ATP-bd"/>
</dbReference>
<comment type="subcellular location">
    <subcellularLocation>
        <location evidence="1">Membrane</location>
        <topology evidence="1">Multi-pass membrane protein</topology>
    </subcellularLocation>
</comment>
<name>A0A167YB04_CORFA</name>
<dbReference type="Gene3D" id="1.20.1560.10">
    <property type="entry name" value="ABC transporter type 1, transmembrane domain"/>
    <property type="match status" value="2"/>
</dbReference>
<protein>
    <submittedName>
        <fullName evidence="11">ABC transporter, transmembrane domain, type 1</fullName>
    </submittedName>
</protein>
<dbReference type="STRING" id="1081104.A0A167YB04"/>
<dbReference type="GeneID" id="30020223"/>
<keyword evidence="8 9" id="KW-0472">Membrane</keyword>
<feature type="transmembrane region" description="Helical" evidence="9">
    <location>
        <begin position="451"/>
        <end position="472"/>
    </location>
</feature>
<keyword evidence="7 9" id="KW-1133">Transmembrane helix</keyword>